<name>A0A1E8Q837_9MYCO</name>
<reference evidence="2 3" key="1">
    <citation type="submission" date="2016-09" db="EMBL/GenBank/DDBJ databases">
        <title>genome sequence of Mycobacterium sp. 739 SCH.</title>
        <authorList>
            <person name="Greninger A.L."/>
            <person name="Qin X."/>
            <person name="Jerome K."/>
            <person name="Vora S."/>
            <person name="Quinn K."/>
        </authorList>
    </citation>
    <scope>NUCLEOTIDE SEQUENCE [LARGE SCALE GENOMIC DNA]</scope>
    <source>
        <strain evidence="2 3">SCH</strain>
    </source>
</reference>
<accession>A0A1E8Q837</accession>
<sequence length="157" mass="17123">MPDDLLRYVIGPAPVSAAWTWLAAVLLLVVIGWYLAVFAITAPRTRTDRPGLVAAARESLLRRRVARDVRRIVERRRAGELTDVQAGAALSGALRGFLQQVSGLRARYMQVDEIAGGDLAPAAPILSRLNDVQFNDRSTDDVDALGTATEELILSWS</sequence>
<keyword evidence="1" id="KW-0472">Membrane</keyword>
<keyword evidence="3" id="KW-1185">Reference proteome</keyword>
<feature type="transmembrane region" description="Helical" evidence="1">
    <location>
        <begin position="20"/>
        <end position="40"/>
    </location>
</feature>
<evidence type="ECO:0000313" key="2">
    <source>
        <dbReference type="EMBL" id="OFJ54074.1"/>
    </source>
</evidence>
<evidence type="ECO:0000313" key="3">
    <source>
        <dbReference type="Proteomes" id="UP000178953"/>
    </source>
</evidence>
<dbReference type="RefSeq" id="WP_070352832.1">
    <property type="nucleotide sequence ID" value="NZ_CP043474.1"/>
</dbReference>
<evidence type="ECO:0000256" key="1">
    <source>
        <dbReference type="SAM" id="Phobius"/>
    </source>
</evidence>
<keyword evidence="1" id="KW-0812">Transmembrane</keyword>
<proteinExistence type="predicted"/>
<dbReference type="Proteomes" id="UP000178953">
    <property type="component" value="Unassembled WGS sequence"/>
</dbReference>
<comment type="caution">
    <text evidence="2">The sequence shown here is derived from an EMBL/GenBank/DDBJ whole genome shotgun (WGS) entry which is preliminary data.</text>
</comment>
<dbReference type="OrthoDB" id="4639836at2"/>
<keyword evidence="1" id="KW-1133">Transmembrane helix</keyword>
<dbReference type="AlphaFoldDB" id="A0A1E8Q837"/>
<protein>
    <submittedName>
        <fullName evidence="2">Uncharacterized protein</fullName>
    </submittedName>
</protein>
<organism evidence="2 3">
    <name type="scientific">Mycolicibacterium grossiae</name>
    <dbReference type="NCBI Taxonomy" id="1552759"/>
    <lineage>
        <taxon>Bacteria</taxon>
        <taxon>Bacillati</taxon>
        <taxon>Actinomycetota</taxon>
        <taxon>Actinomycetes</taxon>
        <taxon>Mycobacteriales</taxon>
        <taxon>Mycobacteriaceae</taxon>
        <taxon>Mycolicibacterium</taxon>
    </lineage>
</organism>
<dbReference type="EMBL" id="MCHX01000017">
    <property type="protein sequence ID" value="OFJ54074.1"/>
    <property type="molecule type" value="Genomic_DNA"/>
</dbReference>
<gene>
    <name evidence="2" type="ORF">BEL07_09490</name>
</gene>